<dbReference type="InterPro" id="IPR024932">
    <property type="entry name" value="ApbE"/>
</dbReference>
<dbReference type="PANTHER" id="PTHR30040">
    <property type="entry name" value="THIAMINE BIOSYNTHESIS LIPOPROTEIN APBE"/>
    <property type="match status" value="1"/>
</dbReference>
<evidence type="ECO:0000256" key="11">
    <source>
        <dbReference type="PIRSR" id="PIRSR006268-2"/>
    </source>
</evidence>
<name>A0A2T8HZM2_9RHOB</name>
<comment type="catalytic activity">
    <reaction evidence="9 10">
        <text>L-threonyl-[protein] + FAD = FMN-L-threonyl-[protein] + AMP + H(+)</text>
        <dbReference type="Rhea" id="RHEA:36847"/>
        <dbReference type="Rhea" id="RHEA-COMP:11060"/>
        <dbReference type="Rhea" id="RHEA-COMP:11061"/>
        <dbReference type="ChEBI" id="CHEBI:15378"/>
        <dbReference type="ChEBI" id="CHEBI:30013"/>
        <dbReference type="ChEBI" id="CHEBI:57692"/>
        <dbReference type="ChEBI" id="CHEBI:74257"/>
        <dbReference type="ChEBI" id="CHEBI:456215"/>
        <dbReference type="EC" id="2.7.1.180"/>
    </reaction>
</comment>
<reference evidence="13 14" key="1">
    <citation type="submission" date="2018-04" db="EMBL/GenBank/DDBJ databases">
        <title>Pararhodobacter oceanense sp. nov., isolated from marine intertidal sediment.</title>
        <authorList>
            <person name="Wang X.-L."/>
            <person name="Du Z.-J."/>
        </authorList>
    </citation>
    <scope>NUCLEOTIDE SEQUENCE [LARGE SCALE GENOMIC DNA]</scope>
    <source>
        <strain evidence="13 14">AM505</strain>
    </source>
</reference>
<dbReference type="Proteomes" id="UP000245911">
    <property type="component" value="Unassembled WGS sequence"/>
</dbReference>
<dbReference type="PIRSF" id="PIRSF006268">
    <property type="entry name" value="ApbE"/>
    <property type="match status" value="1"/>
</dbReference>
<comment type="caution">
    <text evidence="13">The sequence shown here is derived from an EMBL/GenBank/DDBJ whole genome shotgun (WGS) entry which is preliminary data.</text>
</comment>
<feature type="chain" id="PRO_5039896808" description="FAD:protein FMN transferase" evidence="12">
    <location>
        <begin position="23"/>
        <end position="303"/>
    </location>
</feature>
<evidence type="ECO:0000256" key="8">
    <source>
        <dbReference type="ARBA" id="ARBA00031306"/>
    </source>
</evidence>
<evidence type="ECO:0000256" key="1">
    <source>
        <dbReference type="ARBA" id="ARBA00011955"/>
    </source>
</evidence>
<proteinExistence type="inferred from homology"/>
<comment type="cofactor">
    <cofactor evidence="11">
        <name>Mg(2+)</name>
        <dbReference type="ChEBI" id="CHEBI:18420"/>
    </cofactor>
    <cofactor evidence="11">
        <name>Mn(2+)</name>
        <dbReference type="ChEBI" id="CHEBI:29035"/>
    </cofactor>
    <text evidence="11">Magnesium. Can also use manganese.</text>
</comment>
<evidence type="ECO:0000256" key="6">
    <source>
        <dbReference type="ARBA" id="ARBA00022827"/>
    </source>
</evidence>
<keyword evidence="3 10" id="KW-0285">Flavoprotein</keyword>
<keyword evidence="6 10" id="KW-0274">FAD</keyword>
<evidence type="ECO:0000256" key="9">
    <source>
        <dbReference type="ARBA" id="ARBA00048540"/>
    </source>
</evidence>
<evidence type="ECO:0000256" key="2">
    <source>
        <dbReference type="ARBA" id="ARBA00016337"/>
    </source>
</evidence>
<dbReference type="Gene3D" id="3.10.520.10">
    <property type="entry name" value="ApbE-like domains"/>
    <property type="match status" value="1"/>
</dbReference>
<keyword evidence="4 10" id="KW-0808">Transferase</keyword>
<evidence type="ECO:0000256" key="7">
    <source>
        <dbReference type="ARBA" id="ARBA00022842"/>
    </source>
</evidence>
<evidence type="ECO:0000256" key="5">
    <source>
        <dbReference type="ARBA" id="ARBA00022723"/>
    </source>
</evidence>
<sequence length="303" mass="31834">MSRRRFLAISAAALAASTPAQAAPMHQWRGVALGADASITLMHADAEAIVTRALAEISRLERVFSLHNPASALVQLNENGRLAHPPFELLECLSIAGAVHAASGGRFDPTIQPLWAFYAETIAAGRPIDAAARAQVLARVGWHNVQISPAEITLQEGMALSLNGIAQGYIADKVADLLRAEGLQDVLVNTGELVAIGGDPRGGDWPVALDDGQAVRPEAVSLRDRALASSSPRGISFDQAGQVGHILDPLTGEPAEAPWRLVSLTAPRAALADALSTACCLMQRDEITALLAAFPEVRLAHLG</sequence>
<accession>A0A2T8HZM2</accession>
<dbReference type="EC" id="2.7.1.180" evidence="1 10"/>
<feature type="signal peptide" evidence="12">
    <location>
        <begin position="1"/>
        <end position="22"/>
    </location>
</feature>
<dbReference type="GO" id="GO:0016740">
    <property type="term" value="F:transferase activity"/>
    <property type="evidence" value="ECO:0007669"/>
    <property type="project" value="UniProtKB-UniRule"/>
</dbReference>
<protein>
    <recommendedName>
        <fullName evidence="2 10">FAD:protein FMN transferase</fullName>
        <ecNumber evidence="1 10">2.7.1.180</ecNumber>
    </recommendedName>
    <alternativeName>
        <fullName evidence="8 10">Flavin transferase</fullName>
    </alternativeName>
</protein>
<evidence type="ECO:0000256" key="4">
    <source>
        <dbReference type="ARBA" id="ARBA00022679"/>
    </source>
</evidence>
<evidence type="ECO:0000313" key="14">
    <source>
        <dbReference type="Proteomes" id="UP000245911"/>
    </source>
</evidence>
<feature type="binding site" evidence="11">
    <location>
        <position position="273"/>
    </location>
    <ligand>
        <name>Mg(2+)</name>
        <dbReference type="ChEBI" id="CHEBI:18420"/>
    </ligand>
</feature>
<dbReference type="EMBL" id="QDKM01000001">
    <property type="protein sequence ID" value="PVH30792.1"/>
    <property type="molecule type" value="Genomic_DNA"/>
</dbReference>
<keyword evidence="5 10" id="KW-0479">Metal-binding</keyword>
<dbReference type="OrthoDB" id="9778595at2"/>
<dbReference type="GO" id="GO:0046872">
    <property type="term" value="F:metal ion binding"/>
    <property type="evidence" value="ECO:0007669"/>
    <property type="project" value="UniProtKB-UniRule"/>
</dbReference>
<dbReference type="SUPFAM" id="SSF143631">
    <property type="entry name" value="ApbE-like"/>
    <property type="match status" value="1"/>
</dbReference>
<dbReference type="PANTHER" id="PTHR30040:SF2">
    <property type="entry name" value="FAD:PROTEIN FMN TRANSFERASE"/>
    <property type="match status" value="1"/>
</dbReference>
<dbReference type="InterPro" id="IPR003374">
    <property type="entry name" value="ApbE-like_sf"/>
</dbReference>
<feature type="binding site" evidence="11">
    <location>
        <position position="164"/>
    </location>
    <ligand>
        <name>Mg(2+)</name>
        <dbReference type="ChEBI" id="CHEBI:18420"/>
    </ligand>
</feature>
<dbReference type="AlphaFoldDB" id="A0A2T8HZM2"/>
<feature type="binding site" evidence="11">
    <location>
        <position position="277"/>
    </location>
    <ligand>
        <name>Mg(2+)</name>
        <dbReference type="ChEBI" id="CHEBI:18420"/>
    </ligand>
</feature>
<dbReference type="Pfam" id="PF02424">
    <property type="entry name" value="ApbE"/>
    <property type="match status" value="1"/>
</dbReference>
<evidence type="ECO:0000256" key="3">
    <source>
        <dbReference type="ARBA" id="ARBA00022630"/>
    </source>
</evidence>
<evidence type="ECO:0000256" key="10">
    <source>
        <dbReference type="PIRNR" id="PIRNR006268"/>
    </source>
</evidence>
<gene>
    <name evidence="13" type="ORF">DDE20_01475</name>
</gene>
<keyword evidence="7 10" id="KW-0460">Magnesium</keyword>
<evidence type="ECO:0000313" key="13">
    <source>
        <dbReference type="EMBL" id="PVH30792.1"/>
    </source>
</evidence>
<organism evidence="13 14">
    <name type="scientific">Pararhodobacter oceanensis</name>
    <dbReference type="NCBI Taxonomy" id="2172121"/>
    <lineage>
        <taxon>Bacteria</taxon>
        <taxon>Pseudomonadati</taxon>
        <taxon>Pseudomonadota</taxon>
        <taxon>Alphaproteobacteria</taxon>
        <taxon>Rhodobacterales</taxon>
        <taxon>Paracoccaceae</taxon>
        <taxon>Pararhodobacter</taxon>
    </lineage>
</organism>
<evidence type="ECO:0000256" key="12">
    <source>
        <dbReference type="SAM" id="SignalP"/>
    </source>
</evidence>
<keyword evidence="12" id="KW-0732">Signal</keyword>
<comment type="similarity">
    <text evidence="10">Belongs to the ApbE family.</text>
</comment>
<keyword evidence="14" id="KW-1185">Reference proteome</keyword>